<gene>
    <name evidence="7" type="ORF">EEDITHA_LOCUS18160</name>
</gene>
<keyword evidence="5" id="KW-0966">Cell projection</keyword>
<dbReference type="PROSITE" id="PS51665">
    <property type="entry name" value="ENKURIN"/>
    <property type="match status" value="1"/>
</dbReference>
<evidence type="ECO:0000259" key="6">
    <source>
        <dbReference type="PROSITE" id="PS51665"/>
    </source>
</evidence>
<evidence type="ECO:0000256" key="4">
    <source>
        <dbReference type="ARBA" id="ARBA00023212"/>
    </source>
</evidence>
<feature type="domain" description="Enkurin" evidence="6">
    <location>
        <begin position="162"/>
        <end position="252"/>
    </location>
</feature>
<dbReference type="GO" id="GO:0005516">
    <property type="term" value="F:calmodulin binding"/>
    <property type="evidence" value="ECO:0007669"/>
    <property type="project" value="TreeGrafter"/>
</dbReference>
<dbReference type="Pfam" id="PF13864">
    <property type="entry name" value="Enkurin"/>
    <property type="match status" value="1"/>
</dbReference>
<comment type="caution">
    <text evidence="7">The sequence shown here is derived from an EMBL/GenBank/DDBJ whole genome shotgun (WGS) entry which is preliminary data.</text>
</comment>
<dbReference type="InterPro" id="IPR052102">
    <property type="entry name" value="Enkurin_domain-protein"/>
</dbReference>
<evidence type="ECO:0000313" key="7">
    <source>
        <dbReference type="EMBL" id="CAH2103680.1"/>
    </source>
</evidence>
<name>A0AAU9V0C9_EUPED</name>
<keyword evidence="8" id="KW-1185">Reference proteome</keyword>
<keyword evidence="3" id="KW-0963">Cytoplasm</keyword>
<keyword evidence="4" id="KW-0206">Cytoskeleton</keyword>
<dbReference type="AlphaFoldDB" id="A0AAU9V0C9"/>
<dbReference type="PANTHER" id="PTHR21490">
    <property type="entry name" value="ENKURIN-RELATED"/>
    <property type="match status" value="1"/>
</dbReference>
<dbReference type="EMBL" id="CAKOGL010000026">
    <property type="protein sequence ID" value="CAH2103680.1"/>
    <property type="molecule type" value="Genomic_DNA"/>
</dbReference>
<proteinExistence type="predicted"/>
<dbReference type="InterPro" id="IPR027012">
    <property type="entry name" value="Enkurin_dom"/>
</dbReference>
<dbReference type="PANTHER" id="PTHR21490:SF0">
    <property type="entry name" value="ENKURIN"/>
    <property type="match status" value="1"/>
</dbReference>
<reference evidence="7" key="1">
    <citation type="submission" date="2022-03" db="EMBL/GenBank/DDBJ databases">
        <authorList>
            <person name="Tunstrom K."/>
        </authorList>
    </citation>
    <scope>NUCLEOTIDE SEQUENCE</scope>
</reference>
<dbReference type="Proteomes" id="UP001153954">
    <property type="component" value="Unassembled WGS sequence"/>
</dbReference>
<sequence length="254" mass="29734">MSIVEIINHDEVIYKILDKPPPEPPKTPRYESQLEKQLKELKIPKLRKTFGYAETPLKPPKNFLKQGDGVGHPIKKSDHKCYVSGKLPPVPKHNASVKKAEKHKINFRVLNIKKAIKEKPKTPEPRLVDTRDGHVKKIKGSGEIPEYCLRKDFGQMPAYLVKRNKRIQKELDKIKYAEEHKESLCKLISEQERQELLNDLKCNWQLLQKAFLQLPMLTDTIPKILRKTKMEQELRQLEKDIALIESNPYIYIYE</sequence>
<evidence type="ECO:0000256" key="1">
    <source>
        <dbReference type="ARBA" id="ARBA00004138"/>
    </source>
</evidence>
<accession>A0AAU9V0C9</accession>
<comment type="subcellular location">
    <subcellularLocation>
        <location evidence="1">Cell projection</location>
        <location evidence="1">Cilium</location>
    </subcellularLocation>
    <subcellularLocation>
        <location evidence="2">Cytoplasm</location>
        <location evidence="2">Cytoskeleton</location>
    </subcellularLocation>
</comment>
<evidence type="ECO:0000256" key="2">
    <source>
        <dbReference type="ARBA" id="ARBA00004245"/>
    </source>
</evidence>
<dbReference type="GO" id="GO:0001669">
    <property type="term" value="C:acrosomal vesicle"/>
    <property type="evidence" value="ECO:0007669"/>
    <property type="project" value="TreeGrafter"/>
</dbReference>
<evidence type="ECO:0000256" key="5">
    <source>
        <dbReference type="ARBA" id="ARBA00023273"/>
    </source>
</evidence>
<dbReference type="GO" id="GO:0005879">
    <property type="term" value="C:axonemal microtubule"/>
    <property type="evidence" value="ECO:0007669"/>
    <property type="project" value="TreeGrafter"/>
</dbReference>
<evidence type="ECO:0000313" key="8">
    <source>
        <dbReference type="Proteomes" id="UP001153954"/>
    </source>
</evidence>
<evidence type="ECO:0000256" key="3">
    <source>
        <dbReference type="ARBA" id="ARBA00022490"/>
    </source>
</evidence>
<organism evidence="7 8">
    <name type="scientific">Euphydryas editha</name>
    <name type="common">Edith's checkerspot</name>
    <dbReference type="NCBI Taxonomy" id="104508"/>
    <lineage>
        <taxon>Eukaryota</taxon>
        <taxon>Metazoa</taxon>
        <taxon>Ecdysozoa</taxon>
        <taxon>Arthropoda</taxon>
        <taxon>Hexapoda</taxon>
        <taxon>Insecta</taxon>
        <taxon>Pterygota</taxon>
        <taxon>Neoptera</taxon>
        <taxon>Endopterygota</taxon>
        <taxon>Lepidoptera</taxon>
        <taxon>Glossata</taxon>
        <taxon>Ditrysia</taxon>
        <taxon>Papilionoidea</taxon>
        <taxon>Nymphalidae</taxon>
        <taxon>Nymphalinae</taxon>
        <taxon>Euphydryas</taxon>
    </lineage>
</organism>
<protein>
    <recommendedName>
        <fullName evidence="6">Enkurin domain-containing protein</fullName>
    </recommendedName>
</protein>